<evidence type="ECO:0000256" key="2">
    <source>
        <dbReference type="ARBA" id="ARBA00008501"/>
    </source>
</evidence>
<dbReference type="InterPro" id="IPR051237">
    <property type="entry name" value="Ferric-chelate_Red/DefProt"/>
</dbReference>
<keyword evidence="7" id="KW-0391">Immunity</keyword>
<keyword evidence="3" id="KW-0964">Secreted</keyword>
<dbReference type="CDD" id="cd08544">
    <property type="entry name" value="Reeler"/>
    <property type="match status" value="1"/>
</dbReference>
<keyword evidence="4" id="KW-0929">Antimicrobial</keyword>
<feature type="region of interest" description="Disordered" evidence="9">
    <location>
        <begin position="99"/>
        <end position="136"/>
    </location>
</feature>
<evidence type="ECO:0000256" key="3">
    <source>
        <dbReference type="ARBA" id="ARBA00022525"/>
    </source>
</evidence>
<dbReference type="InterPro" id="IPR002861">
    <property type="entry name" value="Reeler_dom"/>
</dbReference>
<keyword evidence="8" id="KW-0044">Antibiotic</keyword>
<evidence type="ECO:0000256" key="9">
    <source>
        <dbReference type="SAM" id="MobiDB-lite"/>
    </source>
</evidence>
<comment type="similarity">
    <text evidence="2">Belongs to the insect defense protein family.</text>
</comment>
<keyword evidence="5" id="KW-0399">Innate immunity</keyword>
<gene>
    <name evidence="11" type="ORF">g.16016</name>
</gene>
<dbReference type="InterPro" id="IPR042307">
    <property type="entry name" value="Reeler_sf"/>
</dbReference>
<feature type="domain" description="Reelin" evidence="10">
    <location>
        <begin position="2"/>
        <end position="103"/>
    </location>
</feature>
<evidence type="ECO:0000256" key="6">
    <source>
        <dbReference type="ARBA" id="ARBA00022729"/>
    </source>
</evidence>
<dbReference type="Pfam" id="PF02014">
    <property type="entry name" value="Reeler"/>
    <property type="match status" value="1"/>
</dbReference>
<feature type="compositionally biased region" description="Low complexity" evidence="9">
    <location>
        <begin position="106"/>
        <end position="136"/>
    </location>
</feature>
<comment type="subcellular location">
    <subcellularLocation>
        <location evidence="1">Secreted</location>
    </subcellularLocation>
</comment>
<evidence type="ECO:0000313" key="11">
    <source>
        <dbReference type="EMBL" id="MDE52248.1"/>
    </source>
</evidence>
<dbReference type="GO" id="GO:0005576">
    <property type="term" value="C:extracellular region"/>
    <property type="evidence" value="ECO:0007669"/>
    <property type="project" value="UniProtKB-SubCell"/>
</dbReference>
<dbReference type="EMBL" id="GGYP01007477">
    <property type="protein sequence ID" value="MDE52248.1"/>
    <property type="molecule type" value="Transcribed_RNA"/>
</dbReference>
<dbReference type="GO" id="GO:0016020">
    <property type="term" value="C:membrane"/>
    <property type="evidence" value="ECO:0007669"/>
    <property type="project" value="TreeGrafter"/>
</dbReference>
<evidence type="ECO:0000256" key="1">
    <source>
        <dbReference type="ARBA" id="ARBA00004613"/>
    </source>
</evidence>
<dbReference type="GO" id="GO:0045087">
    <property type="term" value="P:innate immune response"/>
    <property type="evidence" value="ECO:0007669"/>
    <property type="project" value="UniProtKB-KW"/>
</dbReference>
<dbReference type="AlphaFoldDB" id="A0A6G1SPB7"/>
<evidence type="ECO:0000256" key="4">
    <source>
        <dbReference type="ARBA" id="ARBA00022529"/>
    </source>
</evidence>
<evidence type="ECO:0000256" key="5">
    <source>
        <dbReference type="ARBA" id="ARBA00022588"/>
    </source>
</evidence>
<keyword evidence="6" id="KW-0732">Signal</keyword>
<reference evidence="11" key="1">
    <citation type="submission" date="2018-10" db="EMBL/GenBank/DDBJ databases">
        <title>Transcriptome assembly of Aceria tosichella (Wheat curl mite) Type 2.</title>
        <authorList>
            <person name="Scully E.D."/>
            <person name="Geib S.M."/>
            <person name="Palmer N.A."/>
            <person name="Gupta A.K."/>
            <person name="Sarath G."/>
            <person name="Tatineni S."/>
        </authorList>
    </citation>
    <scope>NUCLEOTIDE SEQUENCE</scope>
    <source>
        <strain evidence="11">LincolnNE</strain>
    </source>
</reference>
<feature type="region of interest" description="Disordered" evidence="9">
    <location>
        <begin position="154"/>
        <end position="174"/>
    </location>
</feature>
<dbReference type="PANTHER" id="PTHR45828:SF9">
    <property type="entry name" value="CELL WALL INTEGRITY AND STRESS RESPONSE COMPONENT 4-LIKE-RELATED"/>
    <property type="match status" value="1"/>
</dbReference>
<organism evidence="11">
    <name type="scientific">Aceria tosichella</name>
    <name type="common">wheat curl mite</name>
    <dbReference type="NCBI Taxonomy" id="561515"/>
    <lineage>
        <taxon>Eukaryota</taxon>
        <taxon>Metazoa</taxon>
        <taxon>Ecdysozoa</taxon>
        <taxon>Arthropoda</taxon>
        <taxon>Chelicerata</taxon>
        <taxon>Arachnida</taxon>
        <taxon>Acari</taxon>
        <taxon>Acariformes</taxon>
        <taxon>Trombidiformes</taxon>
        <taxon>Prostigmata</taxon>
        <taxon>Eupodina</taxon>
        <taxon>Eriophyoidea</taxon>
        <taxon>Eriophyidae</taxon>
        <taxon>Eriophyinae</taxon>
        <taxon>Aceriini</taxon>
        <taxon>Aceria</taxon>
    </lineage>
</organism>
<protein>
    <recommendedName>
        <fullName evidence="10">Reelin domain-containing protein</fullName>
    </recommendedName>
</protein>
<feature type="compositionally biased region" description="Polar residues" evidence="9">
    <location>
        <begin position="161"/>
        <end position="174"/>
    </location>
</feature>
<dbReference type="GO" id="GO:0042742">
    <property type="term" value="P:defense response to bacterium"/>
    <property type="evidence" value="ECO:0007669"/>
    <property type="project" value="UniProtKB-KW"/>
</dbReference>
<proteinExistence type="inferred from homology"/>
<dbReference type="Gene3D" id="2.60.40.4060">
    <property type="entry name" value="Reeler domain"/>
    <property type="match status" value="1"/>
</dbReference>
<name>A0A6G1SPB7_9ACAR</name>
<evidence type="ECO:0000256" key="8">
    <source>
        <dbReference type="ARBA" id="ARBA00023022"/>
    </source>
</evidence>
<sequence>MNMRPFHGLHQGKPASASQFFVRQSSLSYAPGMNITVEIMTQSSERHFRGFMVQSYNPLDGKQIGHFLPTNEAQPMACSAATHRNNQDKRLVSITWIPPSHEHESSSSTGNGASTNPDQAAATAANHNSNSNNRSPLALGAALGNWLGLPANSGIQKRHLPSSSTTAQPKQQTVVPLQQVRFRATVVVSYSEFYTGFESSELKFERFDYSSGSAS</sequence>
<accession>A0A6G1SPB7</accession>
<evidence type="ECO:0000256" key="7">
    <source>
        <dbReference type="ARBA" id="ARBA00022859"/>
    </source>
</evidence>
<evidence type="ECO:0000259" key="10">
    <source>
        <dbReference type="Pfam" id="PF02014"/>
    </source>
</evidence>
<dbReference type="PANTHER" id="PTHR45828">
    <property type="entry name" value="CYTOCHROME B561/FERRIC REDUCTASE TRANSMEMBRANE"/>
    <property type="match status" value="1"/>
</dbReference>